<organism evidence="1 2">
    <name type="scientific">Aspergillus bombycis</name>
    <dbReference type="NCBI Taxonomy" id="109264"/>
    <lineage>
        <taxon>Eukaryota</taxon>
        <taxon>Fungi</taxon>
        <taxon>Dikarya</taxon>
        <taxon>Ascomycota</taxon>
        <taxon>Pezizomycotina</taxon>
        <taxon>Eurotiomycetes</taxon>
        <taxon>Eurotiomycetidae</taxon>
        <taxon>Eurotiales</taxon>
        <taxon>Aspergillaceae</taxon>
        <taxon>Aspergillus</taxon>
    </lineage>
</organism>
<accession>A0A1F7ZNE4</accession>
<dbReference type="EMBL" id="LYCR01000125">
    <property type="protein sequence ID" value="OGM40952.1"/>
    <property type="molecule type" value="Genomic_DNA"/>
</dbReference>
<dbReference type="Proteomes" id="UP000179179">
    <property type="component" value="Unassembled WGS sequence"/>
</dbReference>
<sequence>MARFPAIPADERTPTTNFIEQSIRQTFSQMPSHLEWHDASGALLGTYASLPYTEDLAKPWFNLAFAITRQERFTIKERERVILAVLTEYDAPYDHELPRRSG</sequence>
<evidence type="ECO:0000313" key="2">
    <source>
        <dbReference type="Proteomes" id="UP000179179"/>
    </source>
</evidence>
<proteinExistence type="predicted"/>
<protein>
    <submittedName>
        <fullName evidence="1">Uncharacterized protein</fullName>
    </submittedName>
</protein>
<gene>
    <name evidence="1" type="ORF">ABOM_010493</name>
</gene>
<keyword evidence="2" id="KW-1185">Reference proteome</keyword>
<name>A0A1F7ZNE4_9EURO</name>
<comment type="caution">
    <text evidence="1">The sequence shown here is derived from an EMBL/GenBank/DDBJ whole genome shotgun (WGS) entry which is preliminary data.</text>
</comment>
<dbReference type="OrthoDB" id="2567457at2759"/>
<dbReference type="RefSeq" id="XP_022384669.1">
    <property type="nucleotide sequence ID" value="XM_022537621.1"/>
</dbReference>
<dbReference type="GeneID" id="34453883"/>
<dbReference type="AlphaFoldDB" id="A0A1F7ZNE4"/>
<evidence type="ECO:0000313" key="1">
    <source>
        <dbReference type="EMBL" id="OGM40952.1"/>
    </source>
</evidence>
<dbReference type="STRING" id="109264.A0A1F7ZNE4"/>
<reference evidence="1 2" key="1">
    <citation type="journal article" date="2016" name="Genome Biol. Evol.">
        <title>Draft genome sequence of an aflatoxigenic Aspergillus species, A. bombycis.</title>
        <authorList>
            <person name="Moore G.G."/>
            <person name="Mack B.M."/>
            <person name="Beltz S.B."/>
            <person name="Gilbert M.K."/>
        </authorList>
    </citation>
    <scope>NUCLEOTIDE SEQUENCE [LARGE SCALE GENOMIC DNA]</scope>
    <source>
        <strain evidence="2">NRRL 26010</strain>
    </source>
</reference>